<dbReference type="GO" id="GO:0005525">
    <property type="term" value="F:GTP binding"/>
    <property type="evidence" value="ECO:0007669"/>
    <property type="project" value="UniProtKB-KW"/>
</dbReference>
<sequence>MSHRPKLLKVVVLGDSGVGKTSLMERFVNRRFSLQYKATIGADFLTKDMEVEEGGDNEEEEQGVRRWVNLQIWDTAGQERYQSLGAAFYRGADACVLVFDLTEAKTLEDLDSWRDEFLLQAAPRDPATFPFVVLGNKVDAAGGSARAVGEAAARAWCGARGHLPYFETSARENVNVDTAFHEVARQALKRDAEEEQLLLPEMVEIDRRKRANEPCAC</sequence>
<dbReference type="EMBL" id="JANCYW010000020">
    <property type="protein sequence ID" value="KAK4538728.1"/>
    <property type="molecule type" value="Genomic_DNA"/>
</dbReference>
<dbReference type="SMART" id="SM00173">
    <property type="entry name" value="RAS"/>
    <property type="match status" value="1"/>
</dbReference>
<keyword evidence="3" id="KW-0342">GTP-binding</keyword>
<dbReference type="GO" id="GO:0005774">
    <property type="term" value="C:vacuolar membrane"/>
    <property type="evidence" value="ECO:0007669"/>
    <property type="project" value="TreeGrafter"/>
</dbReference>
<evidence type="ECO:0000313" key="7">
    <source>
        <dbReference type="Proteomes" id="UP001301350"/>
    </source>
</evidence>
<evidence type="ECO:0000256" key="4">
    <source>
        <dbReference type="ARBA" id="ARBA00023288"/>
    </source>
</evidence>
<dbReference type="SUPFAM" id="SSF52540">
    <property type="entry name" value="P-loop containing nucleoside triphosphate hydrolases"/>
    <property type="match status" value="1"/>
</dbReference>
<dbReference type="InterPro" id="IPR001806">
    <property type="entry name" value="Small_GTPase"/>
</dbReference>
<reference evidence="6 7" key="1">
    <citation type="submission" date="2022-07" db="EMBL/GenBank/DDBJ databases">
        <title>Genome-wide signatures of adaptation to extreme environments.</title>
        <authorList>
            <person name="Cho C.H."/>
            <person name="Yoon H.S."/>
        </authorList>
    </citation>
    <scope>NUCLEOTIDE SEQUENCE [LARGE SCALE GENOMIC DNA]</scope>
    <source>
        <strain evidence="6 7">DBV 063 E5</strain>
    </source>
</reference>
<dbReference type="NCBIfam" id="TIGR00231">
    <property type="entry name" value="small_GTP"/>
    <property type="match status" value="1"/>
</dbReference>
<comment type="caution">
    <text evidence="6">The sequence shown here is derived from an EMBL/GenBank/DDBJ whole genome shotgun (WGS) entry which is preliminary data.</text>
</comment>
<accession>A0AAV9J3Z1</accession>
<keyword evidence="7" id="KW-1185">Reference proteome</keyword>
<dbReference type="InterPro" id="IPR027417">
    <property type="entry name" value="P-loop_NTPase"/>
</dbReference>
<dbReference type="Proteomes" id="UP001301350">
    <property type="component" value="Unassembled WGS sequence"/>
</dbReference>
<evidence type="ECO:0000313" key="6">
    <source>
        <dbReference type="EMBL" id="KAK4538728.1"/>
    </source>
</evidence>
<dbReference type="PROSITE" id="PS51419">
    <property type="entry name" value="RAB"/>
    <property type="match status" value="1"/>
</dbReference>
<dbReference type="GO" id="GO:0003924">
    <property type="term" value="F:GTPase activity"/>
    <property type="evidence" value="ECO:0007669"/>
    <property type="project" value="InterPro"/>
</dbReference>
<dbReference type="SMART" id="SM00175">
    <property type="entry name" value="RAB"/>
    <property type="match status" value="1"/>
</dbReference>
<name>A0AAV9J3Z1_CYACA</name>
<evidence type="ECO:0000256" key="2">
    <source>
        <dbReference type="ARBA" id="ARBA00022741"/>
    </source>
</evidence>
<dbReference type="SMART" id="SM00176">
    <property type="entry name" value="RAN"/>
    <property type="match status" value="1"/>
</dbReference>
<evidence type="ECO:0000256" key="1">
    <source>
        <dbReference type="ARBA" id="ARBA00006270"/>
    </source>
</evidence>
<keyword evidence="4" id="KW-0449">Lipoprotein</keyword>
<dbReference type="PANTHER" id="PTHR47981">
    <property type="entry name" value="RAB FAMILY"/>
    <property type="match status" value="1"/>
</dbReference>
<dbReference type="PANTHER" id="PTHR47981:SF20">
    <property type="entry name" value="RAS-RELATED PROTEIN RAB-7A"/>
    <property type="match status" value="1"/>
</dbReference>
<gene>
    <name evidence="6" type="ORF">CDCA_CDCA20G4753</name>
</gene>
<comment type="similarity">
    <text evidence="1">Belongs to the small GTPase superfamily. Rab family.</text>
</comment>
<evidence type="ECO:0000256" key="3">
    <source>
        <dbReference type="ARBA" id="ARBA00023134"/>
    </source>
</evidence>
<dbReference type="SMART" id="SM00174">
    <property type="entry name" value="RHO"/>
    <property type="match status" value="1"/>
</dbReference>
<dbReference type="CDD" id="cd01862">
    <property type="entry name" value="Rab7"/>
    <property type="match status" value="1"/>
</dbReference>
<keyword evidence="2" id="KW-0547">Nucleotide-binding</keyword>
<organism evidence="6 7">
    <name type="scientific">Cyanidium caldarium</name>
    <name type="common">Red alga</name>
    <dbReference type="NCBI Taxonomy" id="2771"/>
    <lineage>
        <taxon>Eukaryota</taxon>
        <taxon>Rhodophyta</taxon>
        <taxon>Bangiophyceae</taxon>
        <taxon>Cyanidiales</taxon>
        <taxon>Cyanidiaceae</taxon>
        <taxon>Cyanidium</taxon>
    </lineage>
</organism>
<dbReference type="InterPro" id="IPR005225">
    <property type="entry name" value="Small_GTP-bd"/>
</dbReference>
<dbReference type="PRINTS" id="PR00449">
    <property type="entry name" value="RASTRNSFRMNG"/>
</dbReference>
<dbReference type="Gene3D" id="3.40.50.300">
    <property type="entry name" value="P-loop containing nucleotide triphosphate hydrolases"/>
    <property type="match status" value="1"/>
</dbReference>
<evidence type="ECO:0000256" key="5">
    <source>
        <dbReference type="ARBA" id="ARBA00023289"/>
    </source>
</evidence>
<proteinExistence type="inferred from homology"/>
<dbReference type="AlphaFoldDB" id="A0AAV9J3Z1"/>
<dbReference type="FunFam" id="3.40.50.300:FF:000086">
    <property type="entry name" value="Ras-related small GTPase"/>
    <property type="match status" value="1"/>
</dbReference>
<dbReference type="PROSITE" id="PS51421">
    <property type="entry name" value="RAS"/>
    <property type="match status" value="1"/>
</dbReference>
<keyword evidence="5" id="KW-0636">Prenylation</keyword>
<protein>
    <submittedName>
        <fullName evidence="6">Uncharacterized protein</fullName>
    </submittedName>
</protein>
<dbReference type="Pfam" id="PF00071">
    <property type="entry name" value="Ras"/>
    <property type="match status" value="1"/>
</dbReference>